<evidence type="ECO:0000256" key="2">
    <source>
        <dbReference type="ARBA" id="ARBA00023157"/>
    </source>
</evidence>
<dbReference type="PROSITE" id="PS50835">
    <property type="entry name" value="IG_LIKE"/>
    <property type="match status" value="3"/>
</dbReference>
<organism evidence="4 5">
    <name type="scientific">Cyclopterus lumpus</name>
    <name type="common">Lumpsucker</name>
    <dbReference type="NCBI Taxonomy" id="8103"/>
    <lineage>
        <taxon>Eukaryota</taxon>
        <taxon>Metazoa</taxon>
        <taxon>Chordata</taxon>
        <taxon>Craniata</taxon>
        <taxon>Vertebrata</taxon>
        <taxon>Euteleostomi</taxon>
        <taxon>Actinopterygii</taxon>
        <taxon>Neopterygii</taxon>
        <taxon>Teleostei</taxon>
        <taxon>Neoteleostei</taxon>
        <taxon>Acanthomorphata</taxon>
        <taxon>Eupercaria</taxon>
        <taxon>Perciformes</taxon>
        <taxon>Cottioidei</taxon>
        <taxon>Cottales</taxon>
        <taxon>Cyclopteridae</taxon>
        <taxon>Cyclopterus</taxon>
    </lineage>
</organism>
<feature type="domain" description="Ig-like" evidence="3">
    <location>
        <begin position="260"/>
        <end position="338"/>
    </location>
</feature>
<proteinExistence type="predicted"/>
<dbReference type="Pfam" id="PF13895">
    <property type="entry name" value="Ig_2"/>
    <property type="match status" value="1"/>
</dbReference>
<dbReference type="GO" id="GO:0007166">
    <property type="term" value="P:cell surface receptor signaling pathway"/>
    <property type="evidence" value="ECO:0007669"/>
    <property type="project" value="TreeGrafter"/>
</dbReference>
<dbReference type="Proteomes" id="UP000694565">
    <property type="component" value="Unplaced"/>
</dbReference>
<dbReference type="PANTHER" id="PTHR11481">
    <property type="entry name" value="IMMUNOGLOBULIN FC RECEPTOR"/>
    <property type="match status" value="1"/>
</dbReference>
<dbReference type="SMART" id="SM00408">
    <property type="entry name" value="IGc2"/>
    <property type="match status" value="3"/>
</dbReference>
<keyword evidence="5" id="KW-1185">Reference proteome</keyword>
<evidence type="ECO:0000256" key="1">
    <source>
        <dbReference type="ARBA" id="ARBA00022729"/>
    </source>
</evidence>
<protein>
    <recommendedName>
        <fullName evidence="3">Ig-like domain-containing protein</fullName>
    </recommendedName>
</protein>
<dbReference type="InterPro" id="IPR036179">
    <property type="entry name" value="Ig-like_dom_sf"/>
</dbReference>
<evidence type="ECO:0000259" key="3">
    <source>
        <dbReference type="PROSITE" id="PS50835"/>
    </source>
</evidence>
<dbReference type="AlphaFoldDB" id="A0A8C2ZIF9"/>
<dbReference type="GO" id="GO:0004888">
    <property type="term" value="F:transmembrane signaling receptor activity"/>
    <property type="evidence" value="ECO:0007669"/>
    <property type="project" value="TreeGrafter"/>
</dbReference>
<evidence type="ECO:0000313" key="5">
    <source>
        <dbReference type="Proteomes" id="UP000694565"/>
    </source>
</evidence>
<sequence>NILKISLVHDFSDPPKPSLKLLSSWPDVFEKETVELSCEVNIDVSSGWKYWFRDGIELRATTETHKIPIPSLKLITAWIDVFPTESVKIRLTQDPEYKVMFPGESVSFSCHINGSFGWTYMWYKDSVQLNASGSKYSLNSVKTSNRGAYECRAKRGSDQAFLTDVRKQPKPLMTQQPDVEKVYTGESVSFECKVELSSGWAYHWYKDGTQLPINTNSFNIRDANLTNGGAFVCLAIRDKTMYKTQPSDGRILRVSEIPVPSLKLITPWLDVFPTESVKFNCWMDGSTDWKYMWFKDSKLVLEDNTASFNAATLSISSASASHHGRYSCSGKLKSRTVSSVFSEGLTLDVYGEDFFPSYLTTNHLFQLNSPLCLHHCRTIQFPLAVTLMSLPDGSTCGSKMVIYSPNLETITPSDLLLSDLKLKVRFC</sequence>
<dbReference type="GO" id="GO:0006955">
    <property type="term" value="P:immune response"/>
    <property type="evidence" value="ECO:0007669"/>
    <property type="project" value="TreeGrafter"/>
</dbReference>
<dbReference type="SUPFAM" id="SSF48726">
    <property type="entry name" value="Immunoglobulin"/>
    <property type="match status" value="4"/>
</dbReference>
<dbReference type="Gene3D" id="2.60.40.10">
    <property type="entry name" value="Immunoglobulins"/>
    <property type="match status" value="4"/>
</dbReference>
<dbReference type="Ensembl" id="ENSCLMT00005029145.1">
    <property type="protein sequence ID" value="ENSCLMP00005027950.1"/>
    <property type="gene ID" value="ENSCLMG00005013621.1"/>
</dbReference>
<reference evidence="4" key="1">
    <citation type="submission" date="2025-08" db="UniProtKB">
        <authorList>
            <consortium name="Ensembl"/>
        </authorList>
    </citation>
    <scope>IDENTIFICATION</scope>
</reference>
<dbReference type="SMART" id="SM00409">
    <property type="entry name" value="IG"/>
    <property type="match status" value="3"/>
</dbReference>
<dbReference type="GeneTree" id="ENSGT00940000165428"/>
<name>A0A8C2ZIF9_CYCLU</name>
<dbReference type="InterPro" id="IPR050488">
    <property type="entry name" value="Ig_Fc_receptor"/>
</dbReference>
<evidence type="ECO:0000313" key="4">
    <source>
        <dbReference type="Ensembl" id="ENSCLMP00005027950.1"/>
    </source>
</evidence>
<feature type="domain" description="Ig-like" evidence="3">
    <location>
        <begin position="171"/>
        <end position="235"/>
    </location>
</feature>
<accession>A0A8C2ZIF9</accession>
<dbReference type="PANTHER" id="PTHR11481:SF112">
    <property type="entry name" value="FC RECEPTOR-LIKE PROTEIN 4-RELATED"/>
    <property type="match status" value="1"/>
</dbReference>
<dbReference type="GO" id="GO:0009897">
    <property type="term" value="C:external side of plasma membrane"/>
    <property type="evidence" value="ECO:0007669"/>
    <property type="project" value="TreeGrafter"/>
</dbReference>
<keyword evidence="1" id="KW-0732">Signal</keyword>
<dbReference type="InterPro" id="IPR007110">
    <property type="entry name" value="Ig-like_dom"/>
</dbReference>
<keyword evidence="2" id="KW-1015">Disulfide bond</keyword>
<dbReference type="Pfam" id="PF13927">
    <property type="entry name" value="Ig_3"/>
    <property type="match status" value="2"/>
</dbReference>
<dbReference type="InterPro" id="IPR003599">
    <property type="entry name" value="Ig_sub"/>
</dbReference>
<feature type="domain" description="Ig-like" evidence="3">
    <location>
        <begin position="83"/>
        <end position="163"/>
    </location>
</feature>
<reference evidence="4" key="2">
    <citation type="submission" date="2025-09" db="UniProtKB">
        <authorList>
            <consortium name="Ensembl"/>
        </authorList>
    </citation>
    <scope>IDENTIFICATION</scope>
</reference>
<dbReference type="InterPro" id="IPR013783">
    <property type="entry name" value="Ig-like_fold"/>
</dbReference>
<dbReference type="InterPro" id="IPR003598">
    <property type="entry name" value="Ig_sub2"/>
</dbReference>